<dbReference type="KEGG" id="rlc:K227x_05770"/>
<proteinExistence type="predicted"/>
<dbReference type="Pfam" id="PF08665">
    <property type="entry name" value="PglZ"/>
    <property type="match status" value="1"/>
</dbReference>
<organism evidence="1 2">
    <name type="scientific">Rubripirellula lacrimiformis</name>
    <dbReference type="NCBI Taxonomy" id="1930273"/>
    <lineage>
        <taxon>Bacteria</taxon>
        <taxon>Pseudomonadati</taxon>
        <taxon>Planctomycetota</taxon>
        <taxon>Planctomycetia</taxon>
        <taxon>Pirellulales</taxon>
        <taxon>Pirellulaceae</taxon>
        <taxon>Rubripirellula</taxon>
    </lineage>
</organism>
<keyword evidence="2" id="KW-1185">Reference proteome</keyword>
<dbReference type="AlphaFoldDB" id="A0A517N503"/>
<evidence type="ECO:0000313" key="1">
    <source>
        <dbReference type="EMBL" id="QDT02205.1"/>
    </source>
</evidence>
<dbReference type="Proteomes" id="UP000318538">
    <property type="component" value="Chromosome"/>
</dbReference>
<evidence type="ECO:0000313" key="2">
    <source>
        <dbReference type="Proteomes" id="UP000318538"/>
    </source>
</evidence>
<dbReference type="EMBL" id="CP036525">
    <property type="protein sequence ID" value="QDT02205.1"/>
    <property type="molecule type" value="Genomic_DNA"/>
</dbReference>
<protein>
    <submittedName>
        <fullName evidence="1">PglZ domain protein</fullName>
    </submittedName>
</protein>
<sequence>MSVSTFIHRRLVDLLEEQRVVVWYDAEQSFTELVAKLTVPNCIVVDTSLSTLQSRRESDRVLAGINNPDDSELKHKHLLVYCPRGRGKREEERYEDPFEVFAVIGAAFGDDEGDKLQSLARQAMPDRSGEIDRLFDEGQPTLTMLDNLKVGQSFPLIKDCLGTDSPMDVVAKVLCEKGIVGKIEGTAGVIDELQRMLHDEYGYSPPPRKAKVEAKLAPLGAYVLLSEFVFDLQTAVPDGLSDLTVADTAHRDRIFAVCDRMRRNDDFREGYISLAQRLEDELKLRESFADCDQLGVRDTFPFEEQRFLKRLPELVKSGDLDAAANIINARRSSVWSSLGERALLWKVAERCVDFLRIAKVCAKKILPPSQSPKQHVENYVSRDNGLWLIDQHQRLVEHGSASCSEDEEIEPLVDLCRKEYFAIAGKAQDSFLEAVARDGWPPEATSRHTQTFDKHVAPLLAEGGRVAYFLVDSMRYEMGHDLGASLEGHGNVRVESSVSILPTVTPFGMSALMPGAEAAWKIIEKKNDLLPALGDDVMPGVTERKSLLKSRFGDRFADATLESVLTIKDKRPPKQIANADLVVVRTQEMDAYGEVMPLYQARKHMSGILGELVTATNRLAKLGYTHFVYVADHGHVLLPEIAAGDAIKKPPGEWKLEKRRCLLGHSTGPASGVTIIKTEKLGIDVPVPEMAVASGFRVFKAGAGYFHEGISLQECVLPIVVLTSTKAKQETSSSTDIQIRYRTDSFTSPIIGLKLFHNSLFDEALLIRLEAYDGTGAKANSIGEAADCDARDPNTGLITLGKGETQVPLRVDDDFEGKQIEVRVIAADGPGVVLARKTLKNKMLM</sequence>
<reference evidence="1 2" key="1">
    <citation type="submission" date="2019-02" db="EMBL/GenBank/DDBJ databases">
        <title>Deep-cultivation of Planctomycetes and their phenomic and genomic characterization uncovers novel biology.</title>
        <authorList>
            <person name="Wiegand S."/>
            <person name="Jogler M."/>
            <person name="Boedeker C."/>
            <person name="Pinto D."/>
            <person name="Vollmers J."/>
            <person name="Rivas-Marin E."/>
            <person name="Kohn T."/>
            <person name="Peeters S.H."/>
            <person name="Heuer A."/>
            <person name="Rast P."/>
            <person name="Oberbeckmann S."/>
            <person name="Bunk B."/>
            <person name="Jeske O."/>
            <person name="Meyerdierks A."/>
            <person name="Storesund J.E."/>
            <person name="Kallscheuer N."/>
            <person name="Luecker S."/>
            <person name="Lage O.M."/>
            <person name="Pohl T."/>
            <person name="Merkel B.J."/>
            <person name="Hornburger P."/>
            <person name="Mueller R.-W."/>
            <person name="Bruemmer F."/>
            <person name="Labrenz M."/>
            <person name="Spormann A.M."/>
            <person name="Op den Camp H."/>
            <person name="Overmann J."/>
            <person name="Amann R."/>
            <person name="Jetten M.S.M."/>
            <person name="Mascher T."/>
            <person name="Medema M.H."/>
            <person name="Devos D.P."/>
            <person name="Kaster A.-K."/>
            <person name="Ovreas L."/>
            <person name="Rohde M."/>
            <person name="Galperin M.Y."/>
            <person name="Jogler C."/>
        </authorList>
    </citation>
    <scope>NUCLEOTIDE SEQUENCE [LARGE SCALE GENOMIC DNA]</scope>
    <source>
        <strain evidence="1 2">K22_7</strain>
    </source>
</reference>
<accession>A0A517N503</accession>
<name>A0A517N503_9BACT</name>
<gene>
    <name evidence="1" type="ORF">K227x_05770</name>
</gene>